<name>A0A839DV83_9PSEU</name>
<organism evidence="1 2">
    <name type="scientific">Halosaccharopolyspora lacisalsi</name>
    <dbReference type="NCBI Taxonomy" id="1000566"/>
    <lineage>
        <taxon>Bacteria</taxon>
        <taxon>Bacillati</taxon>
        <taxon>Actinomycetota</taxon>
        <taxon>Actinomycetes</taxon>
        <taxon>Pseudonocardiales</taxon>
        <taxon>Pseudonocardiaceae</taxon>
        <taxon>Halosaccharopolyspora</taxon>
    </lineage>
</organism>
<protein>
    <submittedName>
        <fullName evidence="1">Uncharacterized protein</fullName>
    </submittedName>
</protein>
<proteinExistence type="predicted"/>
<evidence type="ECO:0000313" key="2">
    <source>
        <dbReference type="Proteomes" id="UP000569329"/>
    </source>
</evidence>
<gene>
    <name evidence="1" type="ORF">FHX42_001495</name>
</gene>
<evidence type="ECO:0000313" key="1">
    <source>
        <dbReference type="EMBL" id="MBA8824166.1"/>
    </source>
</evidence>
<dbReference type="AlphaFoldDB" id="A0A839DV83"/>
<keyword evidence="2" id="KW-1185">Reference proteome</keyword>
<reference evidence="1 2" key="1">
    <citation type="submission" date="2020-07" db="EMBL/GenBank/DDBJ databases">
        <title>Sequencing the genomes of 1000 actinobacteria strains.</title>
        <authorList>
            <person name="Klenk H.-P."/>
        </authorList>
    </citation>
    <scope>NUCLEOTIDE SEQUENCE [LARGE SCALE GENOMIC DNA]</scope>
    <source>
        <strain evidence="1 2">DSM 45975</strain>
    </source>
</reference>
<accession>A0A839DV83</accession>
<sequence>MTDLDAVVLAAYHRDIGLHVDDAMFGEGRDTALVNVVCAGVPVDVAAVGTVVSVTADYRAAAEENLTRVLPCEDRPGEATFYAFMNSGERVIAMRIRPSGAVGCGVHR</sequence>
<dbReference type="EMBL" id="JACGWZ010000001">
    <property type="protein sequence ID" value="MBA8824166.1"/>
    <property type="molecule type" value="Genomic_DNA"/>
</dbReference>
<dbReference type="RefSeq" id="WP_182543310.1">
    <property type="nucleotide sequence ID" value="NZ_JACGWZ010000001.1"/>
</dbReference>
<dbReference type="Proteomes" id="UP000569329">
    <property type="component" value="Unassembled WGS sequence"/>
</dbReference>
<comment type="caution">
    <text evidence="1">The sequence shown here is derived from an EMBL/GenBank/DDBJ whole genome shotgun (WGS) entry which is preliminary data.</text>
</comment>